<proteinExistence type="predicted"/>
<name>A0AAV0KFU1_9ROSI</name>
<protein>
    <submittedName>
        <fullName evidence="1">Uncharacterized protein</fullName>
    </submittedName>
</protein>
<reference evidence="1" key="1">
    <citation type="submission" date="2022-08" db="EMBL/GenBank/DDBJ databases">
        <authorList>
            <person name="Gutierrez-Valencia J."/>
        </authorList>
    </citation>
    <scope>NUCLEOTIDE SEQUENCE</scope>
</reference>
<comment type="caution">
    <text evidence="1">The sequence shown here is derived from an EMBL/GenBank/DDBJ whole genome shotgun (WGS) entry which is preliminary data.</text>
</comment>
<evidence type="ECO:0000313" key="2">
    <source>
        <dbReference type="Proteomes" id="UP001154282"/>
    </source>
</evidence>
<dbReference type="EMBL" id="CAMGYJ010000005">
    <property type="protein sequence ID" value="CAI0420573.1"/>
    <property type="molecule type" value="Genomic_DNA"/>
</dbReference>
<evidence type="ECO:0000313" key="1">
    <source>
        <dbReference type="EMBL" id="CAI0420573.1"/>
    </source>
</evidence>
<dbReference type="Proteomes" id="UP001154282">
    <property type="component" value="Unassembled WGS sequence"/>
</dbReference>
<keyword evidence="2" id="KW-1185">Reference proteome</keyword>
<gene>
    <name evidence="1" type="ORF">LITE_LOCUS18423</name>
</gene>
<dbReference type="AlphaFoldDB" id="A0AAV0KFU1"/>
<organism evidence="1 2">
    <name type="scientific">Linum tenue</name>
    <dbReference type="NCBI Taxonomy" id="586396"/>
    <lineage>
        <taxon>Eukaryota</taxon>
        <taxon>Viridiplantae</taxon>
        <taxon>Streptophyta</taxon>
        <taxon>Embryophyta</taxon>
        <taxon>Tracheophyta</taxon>
        <taxon>Spermatophyta</taxon>
        <taxon>Magnoliopsida</taxon>
        <taxon>eudicotyledons</taxon>
        <taxon>Gunneridae</taxon>
        <taxon>Pentapetalae</taxon>
        <taxon>rosids</taxon>
        <taxon>fabids</taxon>
        <taxon>Malpighiales</taxon>
        <taxon>Linaceae</taxon>
        <taxon>Linum</taxon>
    </lineage>
</organism>
<sequence>MNTWELDAALDVLTMCSCHLTECDSVRNEVFAPLWSYSGNKLCRDTAIYLVLMIVIAIGNSYEMDDLAFLNEQEDAPGKPDKKGRGIDCGGAPERKTKMAAGFQSIVATQPAALSAPAQLNPPL</sequence>
<accession>A0AAV0KFU1</accession>